<evidence type="ECO:0000313" key="2">
    <source>
        <dbReference type="Proteomes" id="UP000828048"/>
    </source>
</evidence>
<proteinExistence type="predicted"/>
<keyword evidence="2" id="KW-1185">Reference proteome</keyword>
<organism evidence="1 2">
    <name type="scientific">Vaccinium darrowii</name>
    <dbReference type="NCBI Taxonomy" id="229202"/>
    <lineage>
        <taxon>Eukaryota</taxon>
        <taxon>Viridiplantae</taxon>
        <taxon>Streptophyta</taxon>
        <taxon>Embryophyta</taxon>
        <taxon>Tracheophyta</taxon>
        <taxon>Spermatophyta</taxon>
        <taxon>Magnoliopsida</taxon>
        <taxon>eudicotyledons</taxon>
        <taxon>Gunneridae</taxon>
        <taxon>Pentapetalae</taxon>
        <taxon>asterids</taxon>
        <taxon>Ericales</taxon>
        <taxon>Ericaceae</taxon>
        <taxon>Vaccinioideae</taxon>
        <taxon>Vaccinieae</taxon>
        <taxon>Vaccinium</taxon>
    </lineage>
</organism>
<dbReference type="EMBL" id="CM037156">
    <property type="protein sequence ID" value="KAH7838167.1"/>
    <property type="molecule type" value="Genomic_DNA"/>
</dbReference>
<reference evidence="1 2" key="1">
    <citation type="journal article" date="2021" name="Hortic Res">
        <title>High-quality reference genome and annotation aids understanding of berry development for evergreen blueberry (Vaccinium darrowii).</title>
        <authorList>
            <person name="Yu J."/>
            <person name="Hulse-Kemp A.M."/>
            <person name="Babiker E."/>
            <person name="Staton M."/>
        </authorList>
    </citation>
    <scope>NUCLEOTIDE SEQUENCE [LARGE SCALE GENOMIC DNA]</scope>
    <source>
        <strain evidence="2">cv. NJ 8807/NJ 8810</strain>
        <tissue evidence="1">Young leaf</tissue>
    </source>
</reference>
<dbReference type="Proteomes" id="UP000828048">
    <property type="component" value="Chromosome 6"/>
</dbReference>
<accession>A0ACB7XBK5</accession>
<comment type="caution">
    <text evidence="1">The sequence shown here is derived from an EMBL/GenBank/DDBJ whole genome shotgun (WGS) entry which is preliminary data.</text>
</comment>
<name>A0ACB7XBK5_9ERIC</name>
<protein>
    <submittedName>
        <fullName evidence="1">Uncharacterized protein</fullName>
    </submittedName>
</protein>
<evidence type="ECO:0000313" key="1">
    <source>
        <dbReference type="EMBL" id="KAH7838167.1"/>
    </source>
</evidence>
<sequence length="603" mass="68811">MEKLVSSWVGVQTLPENYILPPEKRPGNIIVLPSNQIPVIDLSKAEELGHDRSMIVEQVLEASQDFGCFQVINHGVSENLMDDAMNLFKEFFNLPAEDKASVFPEDPSGICKLYTSSFNYAKEETHFWRDSLRHPCYPFEEFMQFWPEKPTRYREIVGKYSAEVRDLLLRILQLICRGLGLKREYFGHDQFTKDQLLAVNHYPQCPDPSVTLGLPKHCDPNLITIIQQGDVYGLQVFNDGQWLGVKPLPNAFVVNIAYQLQESTKTMAMFVSRLSRDVQSLPEAYVFPPDKRPGELVAPEFNNPIIDFSKSVDETILKILRAGQEFGFFQVINHGISQSLMDEAMVVLQEFFELPSEVKESVFTTDPGKKCRLYSSTLNYETENVHLWRDNLTHPCHPLEDCLRLWPEKPTRYREIVGEYSVEVRNLVLRIFDLICKGLGLEQGYFGNELSGTQLLSVSHYPRCPDPSLALGFHAHRDPNTITILSQGAIYGLQFLKDGEWIGVEPLPNAFVVIIGCQLQIVSNDKLRSAEHRVVTNTEVDRTSIGYFVLPFDDYFVEPAKDLVDDWNPPIYKACQYKQFLSSSVEKKGDYAAAMESNKLQQA</sequence>
<gene>
    <name evidence="1" type="ORF">Vadar_022829</name>
</gene>